<dbReference type="SUPFAM" id="SSF55785">
    <property type="entry name" value="PYP-like sensor domain (PAS domain)"/>
    <property type="match status" value="1"/>
</dbReference>
<keyword evidence="9 16" id="KW-0418">Kinase</keyword>
<dbReference type="InterPro" id="IPR005467">
    <property type="entry name" value="His_kinase_dom"/>
</dbReference>
<dbReference type="GO" id="GO:0000155">
    <property type="term" value="F:phosphorelay sensor kinase activity"/>
    <property type="evidence" value="ECO:0007669"/>
    <property type="project" value="InterPro"/>
</dbReference>
<evidence type="ECO:0000256" key="3">
    <source>
        <dbReference type="ARBA" id="ARBA00012438"/>
    </source>
</evidence>
<evidence type="ECO:0000256" key="6">
    <source>
        <dbReference type="ARBA" id="ARBA00022679"/>
    </source>
</evidence>
<dbReference type="InterPro" id="IPR000014">
    <property type="entry name" value="PAS"/>
</dbReference>
<accession>A0A1G9Q6R4</accession>
<dbReference type="SUPFAM" id="SSF55890">
    <property type="entry name" value="Sporulation response regulatory protein Spo0B"/>
    <property type="match status" value="1"/>
</dbReference>
<evidence type="ECO:0000256" key="2">
    <source>
        <dbReference type="ARBA" id="ARBA00004651"/>
    </source>
</evidence>
<dbReference type="InterPro" id="IPR035965">
    <property type="entry name" value="PAS-like_dom_sf"/>
</dbReference>
<keyword evidence="12" id="KW-0902">Two-component regulatory system</keyword>
<dbReference type="GO" id="GO:0006355">
    <property type="term" value="P:regulation of DNA-templated transcription"/>
    <property type="evidence" value="ECO:0007669"/>
    <property type="project" value="InterPro"/>
</dbReference>
<dbReference type="Pfam" id="PF17203">
    <property type="entry name" value="sCache_3_2"/>
    <property type="match status" value="1"/>
</dbReference>
<dbReference type="PANTHER" id="PTHR43547:SF10">
    <property type="entry name" value="SENSOR HISTIDINE KINASE DCUS"/>
    <property type="match status" value="1"/>
</dbReference>
<dbReference type="AlphaFoldDB" id="A0A1G9Q6R4"/>
<dbReference type="GO" id="GO:0005886">
    <property type="term" value="C:plasma membrane"/>
    <property type="evidence" value="ECO:0007669"/>
    <property type="project" value="UniProtKB-SubCell"/>
</dbReference>
<dbReference type="Gene3D" id="3.30.450.20">
    <property type="entry name" value="PAS domain"/>
    <property type="match status" value="2"/>
</dbReference>
<evidence type="ECO:0000256" key="8">
    <source>
        <dbReference type="ARBA" id="ARBA00022741"/>
    </source>
</evidence>
<dbReference type="InterPro" id="IPR004358">
    <property type="entry name" value="Sig_transdc_His_kin-like_C"/>
</dbReference>
<evidence type="ECO:0000259" key="15">
    <source>
        <dbReference type="PROSITE" id="PS50109"/>
    </source>
</evidence>
<dbReference type="InterPro" id="IPR033463">
    <property type="entry name" value="sCache_3"/>
</dbReference>
<evidence type="ECO:0000256" key="7">
    <source>
        <dbReference type="ARBA" id="ARBA00022692"/>
    </source>
</evidence>
<keyword evidence="7 14" id="KW-0812">Transmembrane</keyword>
<keyword evidence="8" id="KW-0547">Nucleotide-binding</keyword>
<dbReference type="SMART" id="SM00091">
    <property type="entry name" value="PAS"/>
    <property type="match status" value="1"/>
</dbReference>
<dbReference type="Proteomes" id="UP000199107">
    <property type="component" value="Unassembled WGS sequence"/>
</dbReference>
<comment type="catalytic activity">
    <reaction evidence="1">
        <text>ATP + protein L-histidine = ADP + protein N-phospho-L-histidine.</text>
        <dbReference type="EC" id="2.7.13.3"/>
    </reaction>
</comment>
<dbReference type="SUPFAM" id="SSF55874">
    <property type="entry name" value="ATPase domain of HSP90 chaperone/DNA topoisomerase II/histidine kinase"/>
    <property type="match status" value="1"/>
</dbReference>
<dbReference type="Pfam" id="PF00989">
    <property type="entry name" value="PAS"/>
    <property type="match status" value="1"/>
</dbReference>
<dbReference type="Pfam" id="PF02518">
    <property type="entry name" value="HATPase_c"/>
    <property type="match status" value="1"/>
</dbReference>
<dbReference type="PROSITE" id="PS50109">
    <property type="entry name" value="HIS_KIN"/>
    <property type="match status" value="1"/>
</dbReference>
<feature type="transmembrane region" description="Helical" evidence="14">
    <location>
        <begin position="15"/>
        <end position="36"/>
    </location>
</feature>
<dbReference type="RefSeq" id="WP_245701640.1">
    <property type="nucleotide sequence ID" value="NZ_FNGH01000009.1"/>
</dbReference>
<dbReference type="SUPFAM" id="SSF103190">
    <property type="entry name" value="Sensory domain-like"/>
    <property type="match status" value="1"/>
</dbReference>
<keyword evidence="17" id="KW-1185">Reference proteome</keyword>
<organism evidence="16 17">
    <name type="scientific">Franzmannia pantelleriensis</name>
    <dbReference type="NCBI Taxonomy" id="48727"/>
    <lineage>
        <taxon>Bacteria</taxon>
        <taxon>Pseudomonadati</taxon>
        <taxon>Pseudomonadota</taxon>
        <taxon>Gammaproteobacteria</taxon>
        <taxon>Oceanospirillales</taxon>
        <taxon>Halomonadaceae</taxon>
        <taxon>Franzmannia</taxon>
    </lineage>
</organism>
<evidence type="ECO:0000256" key="1">
    <source>
        <dbReference type="ARBA" id="ARBA00000085"/>
    </source>
</evidence>
<evidence type="ECO:0000256" key="14">
    <source>
        <dbReference type="SAM" id="Phobius"/>
    </source>
</evidence>
<dbReference type="InterPro" id="IPR003594">
    <property type="entry name" value="HATPase_dom"/>
</dbReference>
<dbReference type="InterPro" id="IPR036890">
    <property type="entry name" value="HATPase_C_sf"/>
</dbReference>
<dbReference type="STRING" id="48727.SAMN05192555_10924"/>
<dbReference type="EC" id="2.7.13.3" evidence="3"/>
<dbReference type="InterPro" id="IPR029151">
    <property type="entry name" value="Sensor-like_sf"/>
</dbReference>
<evidence type="ECO:0000256" key="10">
    <source>
        <dbReference type="ARBA" id="ARBA00022840"/>
    </source>
</evidence>
<keyword evidence="5" id="KW-0597">Phosphoprotein</keyword>
<sequence length="536" mass="57006">MSNPSPSLRRLPLNLWISLLAVAMVAVTLGLALWLFMAQQRSALEQAHATRVMDLAEVVAAKAKVRDALQRPGRSDAALQEEIDGLRRALGVDFIVVMDRQARRLTHPEPARIDAPFQGGDEGPALAGERYASRAEGTLGTSIRGFAPVRGAEQEVVGAVAVGITLAALLPTLEEHRRRILLAVLALVVAAGVAAGGLARYLKRTLLGLEPHQIARLVEERQALLSSVHEGILAVDPQGRITLANAAAAQLLQRAGLAAPQPGTALADYLPPGALQEVLATGQPELDREVALNGQALIVNRLPIYHRQQLIGAVATLRDKGEVDRLAEQLTGVRRYAEALRASTHEVKNTLHVITGLAQLGDLEALRRYLRELASGPLVAPLPDERLRDPVLAGFLLGKRSEAQERGIHLLIEVDGEIPVLHDPALSHSLVTVIGNLLENAFEALVDAEQPEVSLLLAVDEEVLTIEVQDNGPGIAPALLARVVGRGVSTKGEARGLGLALVKARLEAHGGTLSLYSHPGQGTLAEASLALQEPLA</sequence>
<keyword evidence="10" id="KW-0067">ATP-binding</keyword>
<evidence type="ECO:0000256" key="12">
    <source>
        <dbReference type="ARBA" id="ARBA00023012"/>
    </source>
</evidence>
<dbReference type="GO" id="GO:0005524">
    <property type="term" value="F:ATP binding"/>
    <property type="evidence" value="ECO:0007669"/>
    <property type="project" value="UniProtKB-KW"/>
</dbReference>
<name>A0A1G9Q6R4_9GAMM</name>
<keyword evidence="11 14" id="KW-1133">Transmembrane helix</keyword>
<evidence type="ECO:0000256" key="13">
    <source>
        <dbReference type="ARBA" id="ARBA00023136"/>
    </source>
</evidence>
<gene>
    <name evidence="16" type="ORF">SAMN05192555_10924</name>
</gene>
<dbReference type="InterPro" id="IPR016120">
    <property type="entry name" value="Sig_transdc_His_kin_SpoOB"/>
</dbReference>
<feature type="domain" description="Histidine kinase" evidence="15">
    <location>
        <begin position="342"/>
        <end position="533"/>
    </location>
</feature>
<dbReference type="PRINTS" id="PR00344">
    <property type="entry name" value="BCTRLSENSOR"/>
</dbReference>
<dbReference type="InterPro" id="IPR013767">
    <property type="entry name" value="PAS_fold"/>
</dbReference>
<evidence type="ECO:0000256" key="9">
    <source>
        <dbReference type="ARBA" id="ARBA00022777"/>
    </source>
</evidence>
<keyword evidence="13 14" id="KW-0472">Membrane</keyword>
<dbReference type="EMBL" id="FNGH01000009">
    <property type="protein sequence ID" value="SDM06718.1"/>
    <property type="molecule type" value="Genomic_DNA"/>
</dbReference>
<evidence type="ECO:0000313" key="16">
    <source>
        <dbReference type="EMBL" id="SDM06718.1"/>
    </source>
</evidence>
<proteinExistence type="predicted"/>
<keyword evidence="6" id="KW-0808">Transferase</keyword>
<dbReference type="PANTHER" id="PTHR43547">
    <property type="entry name" value="TWO-COMPONENT HISTIDINE KINASE"/>
    <property type="match status" value="1"/>
</dbReference>
<evidence type="ECO:0000256" key="5">
    <source>
        <dbReference type="ARBA" id="ARBA00022553"/>
    </source>
</evidence>
<evidence type="ECO:0000256" key="4">
    <source>
        <dbReference type="ARBA" id="ARBA00022475"/>
    </source>
</evidence>
<evidence type="ECO:0000256" key="11">
    <source>
        <dbReference type="ARBA" id="ARBA00022989"/>
    </source>
</evidence>
<feature type="transmembrane region" description="Helical" evidence="14">
    <location>
        <begin position="180"/>
        <end position="202"/>
    </location>
</feature>
<comment type="subcellular location">
    <subcellularLocation>
        <location evidence="2">Cell membrane</location>
        <topology evidence="2">Multi-pass membrane protein</topology>
    </subcellularLocation>
</comment>
<reference evidence="17" key="1">
    <citation type="submission" date="2016-10" db="EMBL/GenBank/DDBJ databases">
        <authorList>
            <person name="Varghese N."/>
            <person name="Submissions S."/>
        </authorList>
    </citation>
    <scope>NUCLEOTIDE SEQUENCE [LARGE SCALE GENOMIC DNA]</scope>
    <source>
        <strain evidence="17">AAP</strain>
    </source>
</reference>
<keyword evidence="4" id="KW-1003">Cell membrane</keyword>
<evidence type="ECO:0000313" key="17">
    <source>
        <dbReference type="Proteomes" id="UP000199107"/>
    </source>
</evidence>
<dbReference type="FunFam" id="3.30.450.20:FF:000018">
    <property type="entry name" value="Sensor histidine kinase DcuS"/>
    <property type="match status" value="1"/>
</dbReference>
<protein>
    <recommendedName>
        <fullName evidence="3">histidine kinase</fullName>
        <ecNumber evidence="3">2.7.13.3</ecNumber>
    </recommendedName>
</protein>
<dbReference type="Gene3D" id="3.30.565.10">
    <property type="entry name" value="Histidine kinase-like ATPase, C-terminal domain"/>
    <property type="match status" value="1"/>
</dbReference>
<dbReference type="SMART" id="SM00387">
    <property type="entry name" value="HATPase_c"/>
    <property type="match status" value="1"/>
</dbReference>
<dbReference type="Gene3D" id="1.10.287.130">
    <property type="match status" value="1"/>
</dbReference>